<name>A0A3S9HN17_9BURK</name>
<dbReference type="InterPro" id="IPR005467">
    <property type="entry name" value="His_kinase_dom"/>
</dbReference>
<accession>A0A3S9HN17</accession>
<dbReference type="PANTHER" id="PTHR43547:SF2">
    <property type="entry name" value="HYBRID SIGNAL TRANSDUCTION HISTIDINE KINASE C"/>
    <property type="match status" value="1"/>
</dbReference>
<evidence type="ECO:0000256" key="4">
    <source>
        <dbReference type="PROSITE-ProRule" id="PRU00169"/>
    </source>
</evidence>
<keyword evidence="5" id="KW-0812">Transmembrane</keyword>
<keyword evidence="9" id="KW-1185">Reference proteome</keyword>
<feature type="domain" description="Response regulatory" evidence="7">
    <location>
        <begin position="704"/>
        <end position="823"/>
    </location>
</feature>
<dbReference type="InterPro" id="IPR036097">
    <property type="entry name" value="HisK_dim/P_sf"/>
</dbReference>
<dbReference type="SMART" id="SM00387">
    <property type="entry name" value="HATPase_c"/>
    <property type="match status" value="1"/>
</dbReference>
<dbReference type="PROSITE" id="PS50110">
    <property type="entry name" value="RESPONSE_REGULATORY"/>
    <property type="match status" value="1"/>
</dbReference>
<dbReference type="SUPFAM" id="SSF52172">
    <property type="entry name" value="CheY-like"/>
    <property type="match status" value="1"/>
</dbReference>
<dbReference type="InterPro" id="IPR011006">
    <property type="entry name" value="CheY-like_superfamily"/>
</dbReference>
<dbReference type="Proteomes" id="UP000275663">
    <property type="component" value="Chromosome"/>
</dbReference>
<dbReference type="Gene3D" id="3.30.565.10">
    <property type="entry name" value="Histidine kinase-like ATPase, C-terminal domain"/>
    <property type="match status" value="1"/>
</dbReference>
<dbReference type="EMBL" id="CP034464">
    <property type="protein sequence ID" value="AZP13510.1"/>
    <property type="molecule type" value="Genomic_DNA"/>
</dbReference>
<comment type="catalytic activity">
    <reaction evidence="1">
        <text>ATP + protein L-histidine = ADP + protein N-phospho-L-histidine.</text>
        <dbReference type="EC" id="2.7.13.3"/>
    </reaction>
</comment>
<gene>
    <name evidence="8" type="ORF">EJN92_16870</name>
</gene>
<dbReference type="GO" id="GO:0000155">
    <property type="term" value="F:phosphorelay sensor kinase activity"/>
    <property type="evidence" value="ECO:0007669"/>
    <property type="project" value="InterPro"/>
</dbReference>
<dbReference type="Gene3D" id="1.10.287.130">
    <property type="match status" value="1"/>
</dbReference>
<evidence type="ECO:0000256" key="3">
    <source>
        <dbReference type="ARBA" id="ARBA00022553"/>
    </source>
</evidence>
<evidence type="ECO:0000256" key="2">
    <source>
        <dbReference type="ARBA" id="ARBA00012438"/>
    </source>
</evidence>
<dbReference type="SMART" id="SM00388">
    <property type="entry name" value="HisKA"/>
    <property type="match status" value="1"/>
</dbReference>
<dbReference type="Pfam" id="PF00512">
    <property type="entry name" value="HisKA"/>
    <property type="match status" value="1"/>
</dbReference>
<evidence type="ECO:0000313" key="9">
    <source>
        <dbReference type="Proteomes" id="UP000275663"/>
    </source>
</evidence>
<dbReference type="Gene3D" id="3.40.50.2300">
    <property type="match status" value="1"/>
</dbReference>
<dbReference type="SUPFAM" id="SSF55874">
    <property type="entry name" value="ATPase domain of HSP90 chaperone/DNA topoisomerase II/histidine kinase"/>
    <property type="match status" value="1"/>
</dbReference>
<dbReference type="Pfam" id="PF07696">
    <property type="entry name" value="7TMR-DISMED2"/>
    <property type="match status" value="1"/>
</dbReference>
<evidence type="ECO:0000256" key="1">
    <source>
        <dbReference type="ARBA" id="ARBA00000085"/>
    </source>
</evidence>
<dbReference type="PROSITE" id="PS50109">
    <property type="entry name" value="HIS_KIN"/>
    <property type="match status" value="1"/>
</dbReference>
<evidence type="ECO:0000259" key="7">
    <source>
        <dbReference type="PROSITE" id="PS50110"/>
    </source>
</evidence>
<dbReference type="Pfam" id="PF02518">
    <property type="entry name" value="HATPase_c"/>
    <property type="match status" value="1"/>
</dbReference>
<keyword evidence="5" id="KW-1133">Transmembrane helix</keyword>
<dbReference type="InterPro" id="IPR003661">
    <property type="entry name" value="HisK_dim/P_dom"/>
</dbReference>
<feature type="transmembrane region" description="Helical" evidence="5">
    <location>
        <begin position="301"/>
        <end position="321"/>
    </location>
</feature>
<keyword evidence="5" id="KW-0472">Membrane</keyword>
<dbReference type="OrthoDB" id="5468482at2"/>
<feature type="modified residue" description="4-aspartylphosphate" evidence="4">
    <location>
        <position position="753"/>
    </location>
</feature>
<dbReference type="InterPro" id="IPR011622">
    <property type="entry name" value="7TMR_DISM_rcpt_extracell_dom2"/>
</dbReference>
<sequence>MNVHNSGLWILRLLLLICSNLPSQLGAIELRLADQTTLQQSLALTPYFEVFEDASATLNLEQVLSPAIASRFISSSSSAEALSFGYTRSAFWLRLQLRNDSAHTIQRILELSEPGLTKVEFHQIATDTDSATPTQNYSIRTGRETDFSARPYPNRFFVFPLSLAPNSVQSFYLRVQSLGPVSIPVKLWQPAAFHAHERSDYANQAWYFGGATAMALFNLLLFLALRDVMYLLYVNFVSCMALTMAIQNGLDKEYFWQAAPLWSNIATNVGYSLTLACLLIFMRRMLSTAAIVPGLDRLLQALLVIFFLTPIAFVISLQSVIKPAALLYGFTAVLILVTSLVCALKRQRSAYFFLSAFSVLCFAAITTVLRALGLVSTNQLTTNILQLGSIFEMLVLAFALADRFNAIRRAHELAQNLALDAQRQLVETLTSSERILEERVIQRTLELDKKNEKLARAMRSLEDVERIARHDLKTPLASIIAAPKVLRAGRILEDQEEKVLNMIEHAARRALSMVNLSLDLFQMESGTYVLRPVSVNLSALVADVAQDLSAHAQSKSVNILISEPASPTLVEAEDALCYSVIANLLKNAVEAAPPDSDVQVLLQRGEKVRLSIQNQGAIPEALRENFFAKYATSGKSGGIGLGTYSAHLLAKIQGGNLSMSSSIQDGTTLLLELKPAHSAPIIALEERPAKPIISLTKSTDRQRRILLVDDDEFNLMIMSELIPHSRFVLDTALNGRLALEAIKQQRPDIIIMDLDMPVMDGIEALAGIRAWQAQAGHSASLIAAYSGNDDAQSHADYLALGFDHCLSKPCSEQELLTLLSAEIATPVTLNSAFSGEPQNHSGCATLASSC</sequence>
<evidence type="ECO:0000259" key="6">
    <source>
        <dbReference type="PROSITE" id="PS50109"/>
    </source>
</evidence>
<dbReference type="PANTHER" id="PTHR43547">
    <property type="entry name" value="TWO-COMPONENT HISTIDINE KINASE"/>
    <property type="match status" value="1"/>
</dbReference>
<dbReference type="Pfam" id="PF07695">
    <property type="entry name" value="7TMR-DISM_7TM"/>
    <property type="match status" value="1"/>
</dbReference>
<dbReference type="EC" id="2.7.13.3" evidence="2"/>
<proteinExistence type="predicted"/>
<feature type="transmembrane region" description="Helical" evidence="5">
    <location>
        <begin position="262"/>
        <end position="281"/>
    </location>
</feature>
<keyword evidence="3 4" id="KW-0597">Phosphoprotein</keyword>
<dbReference type="KEGG" id="upv:EJN92_16870"/>
<dbReference type="InterPro" id="IPR011623">
    <property type="entry name" value="7TMR_DISM_rcpt_extracell_dom1"/>
</dbReference>
<feature type="transmembrane region" description="Helical" evidence="5">
    <location>
        <begin position="230"/>
        <end position="250"/>
    </location>
</feature>
<reference evidence="8 9" key="1">
    <citation type="journal article" date="2011" name="Int. J. Syst. Evol. Microbiol.">
        <title>Description of Undibacterium oligocarboniphilum sp. nov., isolated from purified water, and Undibacterium pigrum strain CCUG 49012 as the type strain of Undibacterium parvum sp. nov., and emended descriptions of the genus Undibacterium and the species Undibacterium pigrum.</title>
        <authorList>
            <person name="Eder W."/>
            <person name="Wanner G."/>
            <person name="Ludwig W."/>
            <person name="Busse H.J."/>
            <person name="Ziemke-Kageler F."/>
            <person name="Lang E."/>
        </authorList>
    </citation>
    <scope>NUCLEOTIDE SEQUENCE [LARGE SCALE GENOMIC DNA]</scope>
    <source>
        <strain evidence="8 9">DSM 23061</strain>
    </source>
</reference>
<dbReference type="Pfam" id="PF00072">
    <property type="entry name" value="Response_reg"/>
    <property type="match status" value="1"/>
</dbReference>
<dbReference type="InterPro" id="IPR036890">
    <property type="entry name" value="HATPase_C_sf"/>
</dbReference>
<feature type="transmembrane region" description="Helical" evidence="5">
    <location>
        <begin position="327"/>
        <end position="344"/>
    </location>
</feature>
<dbReference type="Gene3D" id="2.60.40.2380">
    <property type="match status" value="1"/>
</dbReference>
<evidence type="ECO:0000313" key="8">
    <source>
        <dbReference type="EMBL" id="AZP13510.1"/>
    </source>
</evidence>
<dbReference type="RefSeq" id="WP_126128882.1">
    <property type="nucleotide sequence ID" value="NZ_CP034464.1"/>
</dbReference>
<feature type="transmembrane region" description="Helical" evidence="5">
    <location>
        <begin position="351"/>
        <end position="372"/>
    </location>
</feature>
<dbReference type="CDD" id="cd17546">
    <property type="entry name" value="REC_hyHK_CKI1_RcsC-like"/>
    <property type="match status" value="1"/>
</dbReference>
<keyword evidence="8" id="KW-0808">Transferase</keyword>
<keyword evidence="8" id="KW-0418">Kinase</keyword>
<feature type="domain" description="Histidine kinase" evidence="6">
    <location>
        <begin position="467"/>
        <end position="677"/>
    </location>
</feature>
<dbReference type="SMART" id="SM00448">
    <property type="entry name" value="REC"/>
    <property type="match status" value="1"/>
</dbReference>
<evidence type="ECO:0000256" key="5">
    <source>
        <dbReference type="SAM" id="Phobius"/>
    </source>
</evidence>
<protein>
    <recommendedName>
        <fullName evidence="2">histidine kinase</fullName>
        <ecNumber evidence="2">2.7.13.3</ecNumber>
    </recommendedName>
</protein>
<dbReference type="SUPFAM" id="SSF47384">
    <property type="entry name" value="Homodimeric domain of signal transducing histidine kinase"/>
    <property type="match status" value="1"/>
</dbReference>
<organism evidence="8 9">
    <name type="scientific">Undibacterium parvum</name>
    <dbReference type="NCBI Taxonomy" id="401471"/>
    <lineage>
        <taxon>Bacteria</taxon>
        <taxon>Pseudomonadati</taxon>
        <taxon>Pseudomonadota</taxon>
        <taxon>Betaproteobacteria</taxon>
        <taxon>Burkholderiales</taxon>
        <taxon>Oxalobacteraceae</taxon>
        <taxon>Undibacterium</taxon>
    </lineage>
</organism>
<feature type="transmembrane region" description="Helical" evidence="5">
    <location>
        <begin position="205"/>
        <end position="223"/>
    </location>
</feature>
<dbReference type="AlphaFoldDB" id="A0A3S9HN17"/>
<dbReference type="InterPro" id="IPR001789">
    <property type="entry name" value="Sig_transdc_resp-reg_receiver"/>
</dbReference>
<dbReference type="CDD" id="cd00082">
    <property type="entry name" value="HisKA"/>
    <property type="match status" value="1"/>
</dbReference>
<dbReference type="InterPro" id="IPR003594">
    <property type="entry name" value="HATPase_dom"/>
</dbReference>